<dbReference type="PROSITE" id="PS50056">
    <property type="entry name" value="TYR_PHOSPHATASE_2"/>
    <property type="match status" value="1"/>
</dbReference>
<dbReference type="VEuPathDB" id="ToxoDB:EMWEY_00054470"/>
<dbReference type="EC" id="3.1.3.48" evidence="2"/>
<feature type="compositionally biased region" description="Basic residues" evidence="5">
    <location>
        <begin position="633"/>
        <end position="663"/>
    </location>
</feature>
<feature type="region of interest" description="Disordered" evidence="5">
    <location>
        <begin position="491"/>
        <end position="671"/>
    </location>
</feature>
<name>U6M4H6_EIMMA</name>
<keyword evidence="4" id="KW-0904">Protein phosphatase</keyword>
<feature type="compositionally biased region" description="Basic residues" evidence="5">
    <location>
        <begin position="531"/>
        <end position="545"/>
    </location>
</feature>
<dbReference type="GO" id="GO:0005737">
    <property type="term" value="C:cytoplasm"/>
    <property type="evidence" value="ECO:0007669"/>
    <property type="project" value="TreeGrafter"/>
</dbReference>
<dbReference type="EMBL" id="HG719962">
    <property type="protein sequence ID" value="CDJ58936.1"/>
    <property type="molecule type" value="Genomic_DNA"/>
</dbReference>
<dbReference type="SMART" id="SM00195">
    <property type="entry name" value="DSPc"/>
    <property type="match status" value="1"/>
</dbReference>
<dbReference type="AlphaFoldDB" id="U6M4H6"/>
<feature type="compositionally biased region" description="Basic and acidic residues" evidence="5">
    <location>
        <begin position="620"/>
        <end position="632"/>
    </location>
</feature>
<protein>
    <recommendedName>
        <fullName evidence="2">protein-tyrosine-phosphatase</fullName>
        <ecNumber evidence="2">3.1.3.48</ecNumber>
    </recommendedName>
</protein>
<keyword evidence="8" id="KW-1185">Reference proteome</keyword>
<dbReference type="InterPro" id="IPR000340">
    <property type="entry name" value="Dual-sp_phosphatase_cat-dom"/>
</dbReference>
<dbReference type="Proteomes" id="UP000030763">
    <property type="component" value="Unassembled WGS sequence"/>
</dbReference>
<evidence type="ECO:0000256" key="1">
    <source>
        <dbReference type="ARBA" id="ARBA00008601"/>
    </source>
</evidence>
<dbReference type="PROSITE" id="PS00383">
    <property type="entry name" value="TYR_PHOSPHATASE_1"/>
    <property type="match status" value="1"/>
</dbReference>
<evidence type="ECO:0000313" key="7">
    <source>
        <dbReference type="EMBL" id="CDJ58936.1"/>
    </source>
</evidence>
<dbReference type="InterPro" id="IPR016130">
    <property type="entry name" value="Tyr_Pase_AS"/>
</dbReference>
<dbReference type="Gene3D" id="3.90.190.10">
    <property type="entry name" value="Protein tyrosine phosphatase superfamily"/>
    <property type="match status" value="1"/>
</dbReference>
<organism evidence="7 8">
    <name type="scientific">Eimeria maxima</name>
    <name type="common">Coccidian parasite</name>
    <dbReference type="NCBI Taxonomy" id="5804"/>
    <lineage>
        <taxon>Eukaryota</taxon>
        <taxon>Sar</taxon>
        <taxon>Alveolata</taxon>
        <taxon>Apicomplexa</taxon>
        <taxon>Conoidasida</taxon>
        <taxon>Coccidia</taxon>
        <taxon>Eucoccidiorida</taxon>
        <taxon>Eimeriorina</taxon>
        <taxon>Eimeriidae</taxon>
        <taxon>Eimeria</taxon>
    </lineage>
</organism>
<dbReference type="PANTHER" id="PTHR10159:SF519">
    <property type="entry name" value="DUAL SPECIFICITY PROTEIN PHOSPHATASE MPK3"/>
    <property type="match status" value="1"/>
</dbReference>
<evidence type="ECO:0000256" key="3">
    <source>
        <dbReference type="ARBA" id="ARBA00022801"/>
    </source>
</evidence>
<dbReference type="Pfam" id="PF00782">
    <property type="entry name" value="DSPc"/>
    <property type="match status" value="1"/>
</dbReference>
<dbReference type="InterPro" id="IPR020422">
    <property type="entry name" value="TYR_PHOSPHATASE_DUAL_dom"/>
</dbReference>
<dbReference type="PANTHER" id="PTHR10159">
    <property type="entry name" value="DUAL SPECIFICITY PROTEIN PHOSPHATASE"/>
    <property type="match status" value="1"/>
</dbReference>
<evidence type="ECO:0000256" key="2">
    <source>
        <dbReference type="ARBA" id="ARBA00013064"/>
    </source>
</evidence>
<evidence type="ECO:0000259" key="6">
    <source>
        <dbReference type="PROSITE" id="PS50056"/>
    </source>
</evidence>
<feature type="compositionally biased region" description="Basic and acidic residues" evidence="5">
    <location>
        <begin position="598"/>
        <end position="610"/>
    </location>
</feature>
<dbReference type="InterPro" id="IPR000387">
    <property type="entry name" value="Tyr_Pase_dom"/>
</dbReference>
<dbReference type="OrthoDB" id="348075at2759"/>
<keyword evidence="3" id="KW-0378">Hydrolase</keyword>
<comment type="similarity">
    <text evidence="1">Belongs to the protein-tyrosine phosphatase family. Non-receptor class dual specificity subfamily.</text>
</comment>
<accession>U6M4H6</accession>
<proteinExistence type="inferred from homology"/>
<dbReference type="OMA" id="NHCFIEK"/>
<sequence length="671" mass="73754">MDSRPAPPGAGNSGGSGSGFSFFSHFSPFSVQQRQAAHEILPGLFLGSAVAARSASWLHQNGITHVLCLHNAAAGPQQLLQQLQMQLQQRREILKFNPETEPTKVQRQQQLLQQLQQQQLVQHLAVHPDRYVYCCCSILDAPQELMLPLVPFCLEFIDKALSNRNYRMHPPDEQQLAAAAAAAASGAPPANVRLMQSRRRNHCFIEKGTICSMLSSLEDEFIQPGAAAATAGDAAAAVAQASSSAAAAATAAAVGEPARKVVGGRVLVHCAKGISRSACILLAFLLFRKSLRLDDAIAFLSRKRPVYPNVGFQVQLQYLQDRLEEVRPALPHNIELDDQQQQHHHHHHHQKGAAAGAAAAHAFDATVSIEESEPDIFRRDPDAKSRLRAFVASCSGDLTEADLGRLITKTPLLQQRTLWRPFGLFFENLRSYQLQQEETVLKKAEACAQKAAELKLVFAATLPGVSMADKVADEIKAWVSDCRAAAAAAAAAAKDKTRNSSPSADAPTGEMEAEDRQRYFLSEKDGDGGKHSKKAARCSQKRSRSRSNSSRSSSGTERNADGSISNGFNSSSSGNGLKQPQGALLPWQQSSHKRHRSTSKDKERERDRNRERQRHRGRSRDRSGDRDSSAERKRSRKMAKKKHKDKKKHSSLRLRLKTPKPKPKTYSSDSE</sequence>
<reference evidence="7" key="1">
    <citation type="submission" date="2013-10" db="EMBL/GenBank/DDBJ databases">
        <title>Genomic analysis of the causative agents of coccidiosis in chickens.</title>
        <authorList>
            <person name="Reid A.J."/>
            <person name="Blake D."/>
            <person name="Billington K."/>
            <person name="Browne H."/>
            <person name="Dunn M."/>
            <person name="Hung S."/>
            <person name="Kawahara F."/>
            <person name="Miranda-Saavedra D."/>
            <person name="Mourier T."/>
            <person name="Nagra H."/>
            <person name="Otto T.D."/>
            <person name="Rawlings N."/>
            <person name="Sanchez A."/>
            <person name="Sanders M."/>
            <person name="Subramaniam C."/>
            <person name="Tay Y."/>
            <person name="Dear P."/>
            <person name="Doerig C."/>
            <person name="Gruber A."/>
            <person name="Parkinson J."/>
            <person name="Shirley M."/>
            <person name="Wan K.L."/>
            <person name="Berriman M."/>
            <person name="Tomley F."/>
            <person name="Pain A."/>
        </authorList>
    </citation>
    <scope>NUCLEOTIDE SEQUENCE [LARGE SCALE GENOMIC DNA]</scope>
    <source>
        <strain evidence="7">Weybridge</strain>
    </source>
</reference>
<dbReference type="GO" id="GO:0043409">
    <property type="term" value="P:negative regulation of MAPK cascade"/>
    <property type="evidence" value="ECO:0007669"/>
    <property type="project" value="TreeGrafter"/>
</dbReference>
<evidence type="ECO:0000256" key="5">
    <source>
        <dbReference type="SAM" id="MobiDB-lite"/>
    </source>
</evidence>
<dbReference type="GO" id="GO:0004725">
    <property type="term" value="F:protein tyrosine phosphatase activity"/>
    <property type="evidence" value="ECO:0007669"/>
    <property type="project" value="UniProtKB-EC"/>
</dbReference>
<gene>
    <name evidence="7" type="ORF">EMWEY_00054470</name>
</gene>
<feature type="domain" description="Tyrosine specific protein phosphatases" evidence="6">
    <location>
        <begin position="263"/>
        <end position="305"/>
    </location>
</feature>
<evidence type="ECO:0000256" key="4">
    <source>
        <dbReference type="ARBA" id="ARBA00022912"/>
    </source>
</evidence>
<dbReference type="RefSeq" id="XP_013335584.1">
    <property type="nucleotide sequence ID" value="XM_013480130.1"/>
</dbReference>
<dbReference type="GeneID" id="25339433"/>
<dbReference type="InterPro" id="IPR029021">
    <property type="entry name" value="Prot-tyrosine_phosphatase-like"/>
</dbReference>
<dbReference type="SUPFAM" id="SSF52799">
    <property type="entry name" value="(Phosphotyrosine protein) phosphatases II"/>
    <property type="match status" value="1"/>
</dbReference>
<dbReference type="CDD" id="cd14498">
    <property type="entry name" value="DSP"/>
    <property type="match status" value="1"/>
</dbReference>
<evidence type="ECO:0000313" key="8">
    <source>
        <dbReference type="Proteomes" id="UP000030763"/>
    </source>
</evidence>
<feature type="compositionally biased region" description="Basic and acidic residues" evidence="5">
    <location>
        <begin position="514"/>
        <end position="530"/>
    </location>
</feature>
<feature type="compositionally biased region" description="Low complexity" evidence="5">
    <location>
        <begin position="562"/>
        <end position="576"/>
    </location>
</feature>
<reference evidence="7" key="2">
    <citation type="submission" date="2013-10" db="EMBL/GenBank/DDBJ databases">
        <authorList>
            <person name="Aslett M."/>
        </authorList>
    </citation>
    <scope>NUCLEOTIDE SEQUENCE [LARGE SCALE GENOMIC DNA]</scope>
    <source>
        <strain evidence="7">Weybridge</strain>
    </source>
</reference>